<feature type="compositionally biased region" description="Low complexity" evidence="1">
    <location>
        <begin position="554"/>
        <end position="591"/>
    </location>
</feature>
<feature type="compositionally biased region" description="Polar residues" evidence="1">
    <location>
        <begin position="411"/>
        <end position="430"/>
    </location>
</feature>
<dbReference type="OrthoDB" id="6514762at2759"/>
<feature type="compositionally biased region" description="Gly residues" evidence="1">
    <location>
        <begin position="181"/>
        <end position="192"/>
    </location>
</feature>
<feature type="compositionally biased region" description="Low complexity" evidence="1">
    <location>
        <begin position="205"/>
        <end position="218"/>
    </location>
</feature>
<feature type="region of interest" description="Disordered" evidence="1">
    <location>
        <begin position="770"/>
        <end position="789"/>
    </location>
</feature>
<organism evidence="4 5">
    <name type="scientific">Chironomus riparius</name>
    <dbReference type="NCBI Taxonomy" id="315576"/>
    <lineage>
        <taxon>Eukaryota</taxon>
        <taxon>Metazoa</taxon>
        <taxon>Ecdysozoa</taxon>
        <taxon>Arthropoda</taxon>
        <taxon>Hexapoda</taxon>
        <taxon>Insecta</taxon>
        <taxon>Pterygota</taxon>
        <taxon>Neoptera</taxon>
        <taxon>Endopterygota</taxon>
        <taxon>Diptera</taxon>
        <taxon>Nematocera</taxon>
        <taxon>Chironomoidea</taxon>
        <taxon>Chironomidae</taxon>
        <taxon>Chironominae</taxon>
        <taxon>Chironomus</taxon>
    </lineage>
</organism>
<dbReference type="GO" id="GO:0008061">
    <property type="term" value="F:chitin binding"/>
    <property type="evidence" value="ECO:0007669"/>
    <property type="project" value="InterPro"/>
</dbReference>
<dbReference type="InterPro" id="IPR002557">
    <property type="entry name" value="Chitin-bd_dom"/>
</dbReference>
<sequence length="879" mass="93026">MRSSTSLGLGLLLLIFIISVSETAKSSAKNGQSLKSWLRSMRPKRNENSLASDRIWTLADALPGEPGRDYPIFATAPETGFSCDDKHYGYYADIEARCQVFHICANTAGSSKGFEFLCPNGTLFNQRFFVCDWYMNVDCEGSDKYFNLNDLIGDSMNGFTHNDIMSTAKDMMMFTRPSKNGLGGGGSNSGPGKGDKLNGEDSNNRRNGGSSNNRPSENAGGPSNGNRPSTSGTNAGNGNVPLRGSANLAQPTAGGQPGYSGNGNQQNGPQGSSGKTPYGNGGPQGGLGSQGGKGGQGGQGGKGNQGGLGSQGNGQGTKQGSGQGNPQRGSQANPQGGLQSRPQGSTQAGPQNGLQGGPQGSSQSSPQPGSPNGQKGSQKGSQTDPQGGLQGSQGIPQSGSQNGLSGGPQRGANTPTVYVNNLGQLSTDNGSGFDPKHSFILRPDKDSNFDQDPRIPSNSFDILKGIENSYSFGFPDDINPPLRGSADLSEPVDLSIYGPTAGNPALNGNRKQIYTYPHDQNGISPEQQGQLNTKLSAQAPKYPAAQVYGPAITQPGQFSPSSGPSSSSAQGYPQEDYRVPSSQPIPQTSSQRGPSTYPGSNGNTVAQNPNYPSTQRGPSPQAGQGYPSSQGNGVPQRTQYPSQQRVPSSQGVQKGQSNGQRGPAPSSQSHQQNPLTQPQRTSSIPSSQSQKPQKALPSSYQPTQPRVDTPHRLYQQPHAQGPSSIGQQSFTPNSNQQQAFIPSSNGQQSYAPNSNQQQTQRRQFDTIPDNRHFYQAPNHGGKSHGPSQSNEEYLRVVLKDKNHVHNDNMQLIELIQRFFVPQHTKTRVVSAEVHPSQAQESYSFTYDGNGAATNTRNNYQPLSHSGYHQHSNNCGHQGY</sequence>
<dbReference type="EMBL" id="OU895877">
    <property type="protein sequence ID" value="CAG9799758.1"/>
    <property type="molecule type" value="Genomic_DNA"/>
</dbReference>
<feature type="compositionally biased region" description="Polar residues" evidence="1">
    <location>
        <begin position="717"/>
        <end position="761"/>
    </location>
</feature>
<dbReference type="InterPro" id="IPR052976">
    <property type="entry name" value="Scoloptoxin-like"/>
</dbReference>
<dbReference type="GO" id="GO:0005576">
    <property type="term" value="C:extracellular region"/>
    <property type="evidence" value="ECO:0007669"/>
    <property type="project" value="InterPro"/>
</dbReference>
<feature type="compositionally biased region" description="Polar residues" evidence="1">
    <location>
        <begin position="324"/>
        <end position="346"/>
    </location>
</feature>
<dbReference type="PANTHER" id="PTHR22933">
    <property type="entry name" value="FI18007P1-RELATED"/>
    <property type="match status" value="1"/>
</dbReference>
<feature type="compositionally biased region" description="Low complexity" evidence="1">
    <location>
        <begin position="262"/>
        <end position="274"/>
    </location>
</feature>
<feature type="domain" description="Chitin-binding type-2" evidence="3">
    <location>
        <begin position="80"/>
        <end position="141"/>
    </location>
</feature>
<feature type="compositionally biased region" description="Basic and acidic residues" evidence="1">
    <location>
        <begin position="193"/>
        <end position="204"/>
    </location>
</feature>
<evidence type="ECO:0000259" key="3">
    <source>
        <dbReference type="PROSITE" id="PS50940"/>
    </source>
</evidence>
<gene>
    <name evidence="4" type="ORF">CHIRRI_LOCUS2716</name>
</gene>
<feature type="region of interest" description="Disordered" evidence="1">
    <location>
        <begin position="475"/>
        <end position="762"/>
    </location>
</feature>
<feature type="region of interest" description="Disordered" evidence="1">
    <location>
        <begin position="175"/>
        <end position="456"/>
    </location>
</feature>
<dbReference type="SMART" id="SM00494">
    <property type="entry name" value="ChtBD2"/>
    <property type="match status" value="1"/>
</dbReference>
<feature type="compositionally biased region" description="Polar residues" evidence="1">
    <location>
        <begin position="592"/>
        <end position="676"/>
    </location>
</feature>
<accession>A0A9N9RMV6</accession>
<evidence type="ECO:0000256" key="2">
    <source>
        <dbReference type="SAM" id="SignalP"/>
    </source>
</evidence>
<feature type="compositionally biased region" description="Polar residues" evidence="1">
    <location>
        <begin position="224"/>
        <end position="237"/>
    </location>
</feature>
<feature type="compositionally biased region" description="Low complexity" evidence="1">
    <location>
        <begin position="677"/>
        <end position="699"/>
    </location>
</feature>
<protein>
    <recommendedName>
        <fullName evidence="3">Chitin-binding type-2 domain-containing protein</fullName>
    </recommendedName>
</protein>
<reference evidence="4" key="2">
    <citation type="submission" date="2022-10" db="EMBL/GenBank/DDBJ databases">
        <authorList>
            <consortium name="ENA_rothamsted_submissions"/>
            <consortium name="culmorum"/>
            <person name="King R."/>
        </authorList>
    </citation>
    <scope>NUCLEOTIDE SEQUENCE</scope>
</reference>
<keyword evidence="5" id="KW-1185">Reference proteome</keyword>
<feature type="compositionally biased region" description="Low complexity" evidence="1">
    <location>
        <begin position="360"/>
        <end position="378"/>
    </location>
</feature>
<dbReference type="AlphaFoldDB" id="A0A9N9RMV6"/>
<reference evidence="4" key="1">
    <citation type="submission" date="2022-01" db="EMBL/GenBank/DDBJ databases">
        <authorList>
            <person name="King R."/>
        </authorList>
    </citation>
    <scope>NUCLEOTIDE SEQUENCE</scope>
</reference>
<dbReference type="SUPFAM" id="SSF57625">
    <property type="entry name" value="Invertebrate chitin-binding proteins"/>
    <property type="match status" value="1"/>
</dbReference>
<keyword evidence="2" id="KW-0732">Signal</keyword>
<feature type="chain" id="PRO_5040205980" description="Chitin-binding type-2 domain-containing protein" evidence="2">
    <location>
        <begin position="24"/>
        <end position="879"/>
    </location>
</feature>
<dbReference type="PROSITE" id="PS50940">
    <property type="entry name" value="CHIT_BIND_II"/>
    <property type="match status" value="1"/>
</dbReference>
<feature type="signal peptide" evidence="2">
    <location>
        <begin position="1"/>
        <end position="23"/>
    </location>
</feature>
<feature type="compositionally biased region" description="Low complexity" evidence="1">
    <location>
        <begin position="392"/>
        <end position="403"/>
    </location>
</feature>
<dbReference type="PANTHER" id="PTHR22933:SF42">
    <property type="entry name" value="FI18455P1-RELATED"/>
    <property type="match status" value="1"/>
</dbReference>
<evidence type="ECO:0000313" key="5">
    <source>
        <dbReference type="Proteomes" id="UP001153620"/>
    </source>
</evidence>
<feature type="compositionally biased region" description="Polar residues" evidence="1">
    <location>
        <begin position="521"/>
        <end position="536"/>
    </location>
</feature>
<proteinExistence type="predicted"/>
<dbReference type="Proteomes" id="UP001153620">
    <property type="component" value="Chromosome 1"/>
</dbReference>
<evidence type="ECO:0000313" key="4">
    <source>
        <dbReference type="EMBL" id="CAG9799758.1"/>
    </source>
</evidence>
<feature type="compositionally biased region" description="Gly residues" evidence="1">
    <location>
        <begin position="279"/>
        <end position="323"/>
    </location>
</feature>
<dbReference type="Pfam" id="PF01607">
    <property type="entry name" value="CBM_14"/>
    <property type="match status" value="1"/>
</dbReference>
<evidence type="ECO:0000256" key="1">
    <source>
        <dbReference type="SAM" id="MobiDB-lite"/>
    </source>
</evidence>
<feature type="region of interest" description="Disordered" evidence="1">
    <location>
        <begin position="853"/>
        <end position="879"/>
    </location>
</feature>
<name>A0A9N9RMV6_9DIPT</name>
<dbReference type="Gene3D" id="2.170.140.10">
    <property type="entry name" value="Chitin binding domain"/>
    <property type="match status" value="1"/>
</dbReference>
<dbReference type="InterPro" id="IPR036508">
    <property type="entry name" value="Chitin-bd_dom_sf"/>
</dbReference>
<feature type="compositionally biased region" description="Basic and acidic residues" evidence="1">
    <location>
        <begin position="434"/>
        <end position="453"/>
    </location>
</feature>